<evidence type="ECO:0000256" key="1">
    <source>
        <dbReference type="ARBA" id="ARBA00004275"/>
    </source>
</evidence>
<dbReference type="NCBIfam" id="TIGR01930">
    <property type="entry name" value="AcCoA-C-Actrans"/>
    <property type="match status" value="1"/>
</dbReference>
<dbReference type="OrthoDB" id="5404651at2759"/>
<dbReference type="PROSITE" id="PS00099">
    <property type="entry name" value="THIOLASE_3"/>
    <property type="match status" value="1"/>
</dbReference>
<organism evidence="17 18">
    <name type="scientific">Huiozyma naganishii (strain ATCC MYA-139 / BCRC 22969 / CBS 8797 / KCTC 17520 / NBRC 10181 / NCYC 3082 / Yp74L-3)</name>
    <name type="common">Yeast</name>
    <name type="synonym">Kazachstania naganishii</name>
    <dbReference type="NCBI Taxonomy" id="1071383"/>
    <lineage>
        <taxon>Eukaryota</taxon>
        <taxon>Fungi</taxon>
        <taxon>Dikarya</taxon>
        <taxon>Ascomycota</taxon>
        <taxon>Saccharomycotina</taxon>
        <taxon>Saccharomycetes</taxon>
        <taxon>Saccharomycetales</taxon>
        <taxon>Saccharomycetaceae</taxon>
        <taxon>Huiozyma</taxon>
    </lineage>
</organism>
<evidence type="ECO:0000256" key="8">
    <source>
        <dbReference type="ARBA" id="ARBA00023140"/>
    </source>
</evidence>
<protein>
    <recommendedName>
        <fullName evidence="10">acetyl-CoA C-acyltransferase</fullName>
        <ecNumber evidence="10">2.3.1.16</ecNumber>
    </recommendedName>
</protein>
<evidence type="ECO:0000256" key="12">
    <source>
        <dbReference type="PIRSR" id="PIRSR000429-1"/>
    </source>
</evidence>
<dbReference type="CDD" id="cd00751">
    <property type="entry name" value="thiolase"/>
    <property type="match status" value="1"/>
</dbReference>
<evidence type="ECO:0000256" key="13">
    <source>
        <dbReference type="RuleBase" id="RU003557"/>
    </source>
</evidence>
<feature type="active site" description="Proton acceptor" evidence="12">
    <location>
        <position position="367"/>
    </location>
</feature>
<dbReference type="InterPro" id="IPR020615">
    <property type="entry name" value="Thiolase_acyl_enz_int_AS"/>
</dbReference>
<dbReference type="InterPro" id="IPR020617">
    <property type="entry name" value="Thiolase_C"/>
</dbReference>
<dbReference type="KEGG" id="kng:KNAG_0C06670"/>
<evidence type="ECO:0000256" key="14">
    <source>
        <dbReference type="SAM" id="MobiDB-lite"/>
    </source>
</evidence>
<keyword evidence="5" id="KW-0276">Fatty acid metabolism</keyword>
<dbReference type="GO" id="GO:0003988">
    <property type="term" value="F:acetyl-CoA C-acyltransferase activity"/>
    <property type="evidence" value="ECO:0007669"/>
    <property type="project" value="UniProtKB-EC"/>
</dbReference>
<dbReference type="GO" id="GO:0005782">
    <property type="term" value="C:peroxisomal matrix"/>
    <property type="evidence" value="ECO:0007669"/>
    <property type="project" value="EnsemblFungi"/>
</dbReference>
<feature type="domain" description="Thiolase C-terminal" evidence="16">
    <location>
        <begin position="289"/>
        <end position="406"/>
    </location>
</feature>
<dbReference type="EC" id="2.3.1.16" evidence="10"/>
<gene>
    <name evidence="17" type="primary">KNAG0C06670</name>
    <name evidence="17" type="ordered locus">KNAG_0C06670</name>
</gene>
<feature type="active site" description="Acyl-thioester intermediate" evidence="12">
    <location>
        <position position="118"/>
    </location>
</feature>
<dbReference type="OMA" id="MTAFPEP"/>
<dbReference type="EMBL" id="HE978316">
    <property type="protein sequence ID" value="CCK69759.1"/>
    <property type="molecule type" value="Genomic_DNA"/>
</dbReference>
<evidence type="ECO:0000313" key="17">
    <source>
        <dbReference type="EMBL" id="CCK69759.1"/>
    </source>
</evidence>
<keyword evidence="8" id="KW-0576">Peroxisome</keyword>
<dbReference type="GeneID" id="34525439"/>
<keyword evidence="18" id="KW-1185">Reference proteome</keyword>
<keyword evidence="4 13" id="KW-0808">Transferase</keyword>
<evidence type="ECO:0000256" key="2">
    <source>
        <dbReference type="ARBA" id="ARBA00004872"/>
    </source>
</evidence>
<dbReference type="InterPro" id="IPR020613">
    <property type="entry name" value="Thiolase_CS"/>
</dbReference>
<evidence type="ECO:0000256" key="10">
    <source>
        <dbReference type="ARBA" id="ARBA00024073"/>
    </source>
</evidence>
<keyword evidence="7" id="KW-0443">Lipid metabolism</keyword>
<dbReference type="GO" id="GO:0010124">
    <property type="term" value="P:phenylacetate catabolic process"/>
    <property type="evidence" value="ECO:0007669"/>
    <property type="project" value="TreeGrafter"/>
</dbReference>
<reference evidence="17 18" key="1">
    <citation type="journal article" date="2011" name="Proc. Natl. Acad. Sci. U.S.A.">
        <title>Evolutionary erosion of yeast sex chromosomes by mating-type switching accidents.</title>
        <authorList>
            <person name="Gordon J.L."/>
            <person name="Armisen D."/>
            <person name="Proux-Wera E."/>
            <person name="Oheigeartaigh S.S."/>
            <person name="Byrne K.P."/>
            <person name="Wolfe K.H."/>
        </authorList>
    </citation>
    <scope>NUCLEOTIDE SEQUENCE [LARGE SCALE GENOMIC DNA]</scope>
    <source>
        <strain evidence="18">ATCC MYA-139 / BCRC 22969 / CBS 8797 / CCRC 22969 / KCTC 17520 / NBRC 10181 / NCYC 3082</strain>
    </source>
</reference>
<feature type="domain" description="Thiolase N-terminal" evidence="15">
    <location>
        <begin position="29"/>
        <end position="280"/>
    </location>
</feature>
<dbReference type="RefSeq" id="XP_022464005.1">
    <property type="nucleotide sequence ID" value="XM_022607405.1"/>
</dbReference>
<dbReference type="STRING" id="1071383.J7S5B0"/>
<sequence length="409" mass="43317">MSARLNDIKDHLTGGAHPASSTDTTPDDVVIVAANRTAIAKGFKGSLKDVNTDYILLQFLLQLVASFPSEIRDHLDLIGEVACGNVLNTGAGATEHRAACLAAGIPYTTPFVAVNRQCSSGLTAVNDIANKIKVGQIDIGLALGVESMTQNYKNINSLGTISDELKTDKRANKCLIPMGFTNENIAQKWSIDRAKQDKFASESYNKAERASKTGLFKEEILPIPLPSGKMFDTDEGPRPNVTSDSLGQLRPAFIKDKGTTTAGNASQVSDGAAGVLLARRSIAEKLNLPIMGRYVAFQVVGVPPEVMGVGPAFAIPRVLKDAHLNVSEIDIFEINEAFAAQALFCIEKLGINPSKVNPRGGAIALGHPLGCTGARQIATILHELQPNQIGVVSMCIGTGMGAAAVFIKE</sequence>
<reference evidence="18" key="2">
    <citation type="submission" date="2012-08" db="EMBL/GenBank/DDBJ databases">
        <title>Genome sequence of Kazachstania naganishii.</title>
        <authorList>
            <person name="Gordon J.L."/>
            <person name="Armisen D."/>
            <person name="Proux-Wera E."/>
            <person name="OhEigeartaigh S.S."/>
            <person name="Byrne K.P."/>
            <person name="Wolfe K.H."/>
        </authorList>
    </citation>
    <scope>NUCLEOTIDE SEQUENCE [LARGE SCALE GENOMIC DNA]</scope>
    <source>
        <strain evidence="18">ATCC MYA-139 / BCRC 22969 / CBS 8797 / CCRC 22969 / KCTC 17520 / NBRC 10181 / NCYC 3082</strain>
    </source>
</reference>
<evidence type="ECO:0000256" key="11">
    <source>
        <dbReference type="ARBA" id="ARBA00047605"/>
    </source>
</evidence>
<evidence type="ECO:0000259" key="16">
    <source>
        <dbReference type="Pfam" id="PF02803"/>
    </source>
</evidence>
<dbReference type="InterPro" id="IPR002155">
    <property type="entry name" value="Thiolase"/>
</dbReference>
<dbReference type="SUPFAM" id="SSF53901">
    <property type="entry name" value="Thiolase-like"/>
    <property type="match status" value="2"/>
</dbReference>
<keyword evidence="9 13" id="KW-0012">Acyltransferase</keyword>
<dbReference type="InterPro" id="IPR050215">
    <property type="entry name" value="Thiolase-like_sf_Thiolase"/>
</dbReference>
<keyword evidence="6" id="KW-0809">Transit peptide</keyword>
<dbReference type="Pfam" id="PF02803">
    <property type="entry name" value="Thiolase_C"/>
    <property type="match status" value="1"/>
</dbReference>
<evidence type="ECO:0000313" key="18">
    <source>
        <dbReference type="Proteomes" id="UP000006310"/>
    </source>
</evidence>
<dbReference type="PANTHER" id="PTHR43853:SF8">
    <property type="entry name" value="3-KETOACYL-COA THIOLASE, PEROXISOMAL"/>
    <property type="match status" value="1"/>
</dbReference>
<evidence type="ECO:0000259" key="15">
    <source>
        <dbReference type="Pfam" id="PF00108"/>
    </source>
</evidence>
<dbReference type="AlphaFoldDB" id="J7S5B0"/>
<dbReference type="GO" id="GO:0003729">
    <property type="term" value="F:mRNA binding"/>
    <property type="evidence" value="ECO:0007669"/>
    <property type="project" value="EnsemblFungi"/>
</dbReference>
<dbReference type="eggNOG" id="KOG1389">
    <property type="taxonomic scope" value="Eukaryota"/>
</dbReference>
<comment type="subcellular location">
    <subcellularLocation>
        <location evidence="1">Peroxisome</location>
    </subcellularLocation>
</comment>
<proteinExistence type="inferred from homology"/>
<dbReference type="InterPro" id="IPR020616">
    <property type="entry name" value="Thiolase_N"/>
</dbReference>
<evidence type="ECO:0000256" key="3">
    <source>
        <dbReference type="ARBA" id="ARBA00010982"/>
    </source>
</evidence>
<feature type="region of interest" description="Disordered" evidence="14">
    <location>
        <begin position="1"/>
        <end position="24"/>
    </location>
</feature>
<dbReference type="HOGENOM" id="CLU_031026_1_1_1"/>
<dbReference type="InterPro" id="IPR020610">
    <property type="entry name" value="Thiolase_AS"/>
</dbReference>
<accession>J7S5B0</accession>
<evidence type="ECO:0000256" key="5">
    <source>
        <dbReference type="ARBA" id="ARBA00022832"/>
    </source>
</evidence>
<dbReference type="Gene3D" id="3.40.47.10">
    <property type="match status" value="2"/>
</dbReference>
<dbReference type="GO" id="GO:0005758">
    <property type="term" value="C:mitochondrial intermembrane space"/>
    <property type="evidence" value="ECO:0007669"/>
    <property type="project" value="EnsemblFungi"/>
</dbReference>
<dbReference type="GO" id="GO:0006635">
    <property type="term" value="P:fatty acid beta-oxidation"/>
    <property type="evidence" value="ECO:0007669"/>
    <property type="project" value="EnsemblFungi"/>
</dbReference>
<comment type="catalytic activity">
    <reaction evidence="11">
        <text>an acyl-CoA + acetyl-CoA = a 3-oxoacyl-CoA + CoA</text>
        <dbReference type="Rhea" id="RHEA:21564"/>
        <dbReference type="ChEBI" id="CHEBI:57287"/>
        <dbReference type="ChEBI" id="CHEBI:57288"/>
        <dbReference type="ChEBI" id="CHEBI:58342"/>
        <dbReference type="ChEBI" id="CHEBI:90726"/>
        <dbReference type="EC" id="2.3.1.16"/>
    </reaction>
</comment>
<feature type="active site" description="Proton acceptor" evidence="12">
    <location>
        <position position="395"/>
    </location>
</feature>
<dbReference type="PROSITE" id="PS00098">
    <property type="entry name" value="THIOLASE_1"/>
    <property type="match status" value="1"/>
</dbReference>
<feature type="compositionally biased region" description="Basic and acidic residues" evidence="14">
    <location>
        <begin position="1"/>
        <end position="12"/>
    </location>
</feature>
<name>J7S5B0_HUIN7</name>
<evidence type="ECO:0000256" key="9">
    <source>
        <dbReference type="ARBA" id="ARBA00023315"/>
    </source>
</evidence>
<dbReference type="Proteomes" id="UP000006310">
    <property type="component" value="Chromosome 3"/>
</dbReference>
<evidence type="ECO:0000256" key="4">
    <source>
        <dbReference type="ARBA" id="ARBA00022679"/>
    </source>
</evidence>
<comment type="similarity">
    <text evidence="3 13">Belongs to the thiolase-like superfamily. Thiolase family.</text>
</comment>
<dbReference type="PIRSF" id="PIRSF000429">
    <property type="entry name" value="Ac-CoA_Ac_transf"/>
    <property type="match status" value="1"/>
</dbReference>
<evidence type="ECO:0000256" key="7">
    <source>
        <dbReference type="ARBA" id="ARBA00023098"/>
    </source>
</evidence>
<dbReference type="PANTHER" id="PTHR43853">
    <property type="entry name" value="3-KETOACYL-COA THIOLASE, PEROXISOMAL"/>
    <property type="match status" value="1"/>
</dbReference>
<dbReference type="Pfam" id="PF00108">
    <property type="entry name" value="Thiolase_N"/>
    <property type="match status" value="1"/>
</dbReference>
<comment type="pathway">
    <text evidence="2">Lipid metabolism; fatty acid metabolism.</text>
</comment>
<evidence type="ECO:0000256" key="6">
    <source>
        <dbReference type="ARBA" id="ARBA00022946"/>
    </source>
</evidence>
<dbReference type="InterPro" id="IPR016039">
    <property type="entry name" value="Thiolase-like"/>
</dbReference>
<dbReference type="PROSITE" id="PS00737">
    <property type="entry name" value="THIOLASE_2"/>
    <property type="match status" value="1"/>
</dbReference>